<reference evidence="2" key="1">
    <citation type="journal article" date="2023" name="Mol. Phylogenet. Evol.">
        <title>Genome-scale phylogeny and comparative genomics of the fungal order Sordariales.</title>
        <authorList>
            <person name="Hensen N."/>
            <person name="Bonometti L."/>
            <person name="Westerberg I."/>
            <person name="Brannstrom I.O."/>
            <person name="Guillou S."/>
            <person name="Cros-Aarteil S."/>
            <person name="Calhoun S."/>
            <person name="Haridas S."/>
            <person name="Kuo A."/>
            <person name="Mondo S."/>
            <person name="Pangilinan J."/>
            <person name="Riley R."/>
            <person name="LaButti K."/>
            <person name="Andreopoulos B."/>
            <person name="Lipzen A."/>
            <person name="Chen C."/>
            <person name="Yan M."/>
            <person name="Daum C."/>
            <person name="Ng V."/>
            <person name="Clum A."/>
            <person name="Steindorff A."/>
            <person name="Ohm R.A."/>
            <person name="Martin F."/>
            <person name="Silar P."/>
            <person name="Natvig D.O."/>
            <person name="Lalanne C."/>
            <person name="Gautier V."/>
            <person name="Ament-Velasquez S.L."/>
            <person name="Kruys A."/>
            <person name="Hutchinson M.I."/>
            <person name="Powell A.J."/>
            <person name="Barry K."/>
            <person name="Miller A.N."/>
            <person name="Grigoriev I.V."/>
            <person name="Debuchy R."/>
            <person name="Gladieux P."/>
            <person name="Hiltunen Thoren M."/>
            <person name="Johannesson H."/>
        </authorList>
    </citation>
    <scope>NUCLEOTIDE SEQUENCE</scope>
    <source>
        <strain evidence="2">CBS 757.83</strain>
    </source>
</reference>
<evidence type="ECO:0000256" key="1">
    <source>
        <dbReference type="SAM" id="MobiDB-lite"/>
    </source>
</evidence>
<reference evidence="2" key="2">
    <citation type="submission" date="2023-05" db="EMBL/GenBank/DDBJ databases">
        <authorList>
            <consortium name="Lawrence Berkeley National Laboratory"/>
            <person name="Steindorff A."/>
            <person name="Hensen N."/>
            <person name="Bonometti L."/>
            <person name="Westerberg I."/>
            <person name="Brannstrom I.O."/>
            <person name="Guillou S."/>
            <person name="Cros-Aarteil S."/>
            <person name="Calhoun S."/>
            <person name="Haridas S."/>
            <person name="Kuo A."/>
            <person name="Mondo S."/>
            <person name="Pangilinan J."/>
            <person name="Riley R."/>
            <person name="Labutti K."/>
            <person name="Andreopoulos B."/>
            <person name="Lipzen A."/>
            <person name="Chen C."/>
            <person name="Yanf M."/>
            <person name="Daum C."/>
            <person name="Ng V."/>
            <person name="Clum A."/>
            <person name="Ohm R."/>
            <person name="Martin F."/>
            <person name="Silar P."/>
            <person name="Natvig D."/>
            <person name="Lalanne C."/>
            <person name="Gautier V."/>
            <person name="Ament-Velasquez S.L."/>
            <person name="Kruys A."/>
            <person name="Hutchinson M.I."/>
            <person name="Powell A.J."/>
            <person name="Barry K."/>
            <person name="Miller A.N."/>
            <person name="Grigoriev I.V."/>
            <person name="Debuchy R."/>
            <person name="Gladieux P."/>
            <person name="Thoren M.H."/>
            <person name="Johannesson H."/>
        </authorList>
    </citation>
    <scope>NUCLEOTIDE SEQUENCE</scope>
    <source>
        <strain evidence="2">CBS 757.83</strain>
    </source>
</reference>
<gene>
    <name evidence="2" type="ORF">N658DRAFT_174327</name>
</gene>
<sequence length="269" mass="28916">MLNKLSIDFWQAGFGATGTGDWPRNVLALDDRPRPATTGRVRRREGAACVVRVSASYFCLSQSAANMLLDRAGKGQVVCAPDLRLTFLEQLPSFTPFSSLHPKPMFIAWFKLGFISADLAPDFPFIAAQIPLPTQASQLRTPGCSNAVVEALRGAIGQSDLGAFHPPARLGSFDSHLLGAGVNTTLRVVPLLIRVRTSESGDTGHFVNTYFVPRCSDAAQPADATVHVCSTTTVRPGNRKLKTGTKLTTRSLGEGGRDHPSMLAKSGYY</sequence>
<evidence type="ECO:0000313" key="2">
    <source>
        <dbReference type="EMBL" id="KAK4099134.1"/>
    </source>
</evidence>
<dbReference type="EMBL" id="MU863652">
    <property type="protein sequence ID" value="KAK4099134.1"/>
    <property type="molecule type" value="Genomic_DNA"/>
</dbReference>
<comment type="caution">
    <text evidence="2">The sequence shown here is derived from an EMBL/GenBank/DDBJ whole genome shotgun (WGS) entry which is preliminary data.</text>
</comment>
<name>A0AAN6T041_9PEZI</name>
<keyword evidence="3" id="KW-1185">Reference proteome</keyword>
<dbReference type="Proteomes" id="UP001305647">
    <property type="component" value="Unassembled WGS sequence"/>
</dbReference>
<feature type="region of interest" description="Disordered" evidence="1">
    <location>
        <begin position="237"/>
        <end position="269"/>
    </location>
</feature>
<accession>A0AAN6T041</accession>
<proteinExistence type="predicted"/>
<dbReference type="AlphaFoldDB" id="A0AAN6T041"/>
<organism evidence="2 3">
    <name type="scientific">Parathielavia hyrcaniae</name>
    <dbReference type="NCBI Taxonomy" id="113614"/>
    <lineage>
        <taxon>Eukaryota</taxon>
        <taxon>Fungi</taxon>
        <taxon>Dikarya</taxon>
        <taxon>Ascomycota</taxon>
        <taxon>Pezizomycotina</taxon>
        <taxon>Sordariomycetes</taxon>
        <taxon>Sordariomycetidae</taxon>
        <taxon>Sordariales</taxon>
        <taxon>Chaetomiaceae</taxon>
        <taxon>Parathielavia</taxon>
    </lineage>
</organism>
<evidence type="ECO:0000313" key="3">
    <source>
        <dbReference type="Proteomes" id="UP001305647"/>
    </source>
</evidence>
<protein>
    <submittedName>
        <fullName evidence="2">Uncharacterized protein</fullName>
    </submittedName>
</protein>